<keyword evidence="2" id="KW-1185">Reference proteome</keyword>
<proteinExistence type="predicted"/>
<gene>
    <name evidence="1" type="ORF">H9632_15835</name>
</gene>
<sequence>MKKIEFIKDGYEIVVNILRNIQNENTKYVEADAYYKDFGKYRILVLADSVDKAVELATHELLTNHPFEKIIIDY</sequence>
<name>A0ABR8XRG7_9BACL</name>
<organism evidence="1 2">
    <name type="scientific">Solibacillus merdavium</name>
    <dbReference type="NCBI Taxonomy" id="2762218"/>
    <lineage>
        <taxon>Bacteria</taxon>
        <taxon>Bacillati</taxon>
        <taxon>Bacillota</taxon>
        <taxon>Bacilli</taxon>
        <taxon>Bacillales</taxon>
        <taxon>Caryophanaceae</taxon>
        <taxon>Solibacillus</taxon>
    </lineage>
</organism>
<evidence type="ECO:0000313" key="1">
    <source>
        <dbReference type="EMBL" id="MBD8034540.1"/>
    </source>
</evidence>
<accession>A0ABR8XRG7</accession>
<dbReference type="RefSeq" id="WP_191705038.1">
    <property type="nucleotide sequence ID" value="NZ_JACSPW010000018.1"/>
</dbReference>
<evidence type="ECO:0000313" key="2">
    <source>
        <dbReference type="Proteomes" id="UP000600565"/>
    </source>
</evidence>
<comment type="caution">
    <text evidence="1">The sequence shown here is derived from an EMBL/GenBank/DDBJ whole genome shotgun (WGS) entry which is preliminary data.</text>
</comment>
<dbReference type="EMBL" id="JACSPW010000018">
    <property type="protein sequence ID" value="MBD8034540.1"/>
    <property type="molecule type" value="Genomic_DNA"/>
</dbReference>
<dbReference type="Proteomes" id="UP000600565">
    <property type="component" value="Unassembled WGS sequence"/>
</dbReference>
<reference evidence="1 2" key="1">
    <citation type="submission" date="2020-08" db="EMBL/GenBank/DDBJ databases">
        <title>A Genomic Blueprint of the Chicken Gut Microbiome.</title>
        <authorList>
            <person name="Gilroy R."/>
            <person name="Ravi A."/>
            <person name="Getino M."/>
            <person name="Pursley I."/>
            <person name="Horton D.L."/>
            <person name="Alikhan N.-F."/>
            <person name="Baker D."/>
            <person name="Gharbi K."/>
            <person name="Hall N."/>
            <person name="Watson M."/>
            <person name="Adriaenssens E.M."/>
            <person name="Foster-Nyarko E."/>
            <person name="Jarju S."/>
            <person name="Secka A."/>
            <person name="Antonio M."/>
            <person name="Oren A."/>
            <person name="Chaudhuri R."/>
            <person name="La Ragione R.M."/>
            <person name="Hildebrand F."/>
            <person name="Pallen M.J."/>
        </authorList>
    </citation>
    <scope>NUCLEOTIDE SEQUENCE [LARGE SCALE GENOMIC DNA]</scope>
    <source>
        <strain evidence="1 2">Sa1YVA6</strain>
    </source>
</reference>
<protein>
    <submittedName>
        <fullName evidence="1">Uncharacterized protein</fullName>
    </submittedName>
</protein>